<evidence type="ECO:0000256" key="6">
    <source>
        <dbReference type="ARBA" id="ARBA00005412"/>
    </source>
</evidence>
<comment type="pathway">
    <text evidence="5 18">Metabolic intermediate biosynthesis; chorismate biosynthesis; chorismate from D-erythrose 4-phosphate and phosphoenolpyruvate: step 2/7.</text>
</comment>
<dbReference type="Gene3D" id="3.40.50.1970">
    <property type="match status" value="1"/>
</dbReference>
<reference evidence="21" key="1">
    <citation type="submission" date="2019-11" db="EMBL/GenBank/DDBJ databases">
        <title>Whole genome comparisons of Staphylococcus agnetis isolates from cattle and chickens.</title>
        <authorList>
            <person name="Rhoads D."/>
            <person name="Shwani A."/>
            <person name="Adkins P."/>
            <person name="Calcutt M."/>
            <person name="Middleton J."/>
        </authorList>
    </citation>
    <scope>NUCLEOTIDE SEQUENCE</scope>
    <source>
        <strain evidence="21">1387</strain>
    </source>
</reference>
<dbReference type="FunFam" id="3.40.50.1970:FF:000007">
    <property type="entry name" value="Pentafunctional AROM polypeptide"/>
    <property type="match status" value="1"/>
</dbReference>
<gene>
    <name evidence="18" type="primary">aroB</name>
    <name evidence="21" type="ORF">GLV84_03460</name>
</gene>
<dbReference type="Pfam" id="PF01761">
    <property type="entry name" value="DHQ_synthase"/>
    <property type="match status" value="1"/>
</dbReference>
<keyword evidence="9 18" id="KW-0963">Cytoplasm</keyword>
<dbReference type="PANTHER" id="PTHR43622:SF7">
    <property type="entry name" value="3-DEHYDROQUINATE SYNTHASE, CHLOROPLASTIC"/>
    <property type="match status" value="1"/>
</dbReference>
<dbReference type="Gene3D" id="1.20.1090.10">
    <property type="entry name" value="Dehydroquinate synthase-like - alpha domain"/>
    <property type="match status" value="1"/>
</dbReference>
<proteinExistence type="inferred from homology"/>
<dbReference type="InterPro" id="IPR030960">
    <property type="entry name" value="DHQS/DOIS_N"/>
</dbReference>
<dbReference type="EMBL" id="WMFL01000053">
    <property type="protein sequence ID" value="NJI01917.1"/>
    <property type="molecule type" value="Genomic_DNA"/>
</dbReference>
<evidence type="ECO:0000256" key="18">
    <source>
        <dbReference type="HAMAP-Rule" id="MF_00110"/>
    </source>
</evidence>
<comment type="cofactor">
    <cofactor evidence="3">
        <name>Zn(2+)</name>
        <dbReference type="ChEBI" id="CHEBI:29105"/>
    </cofactor>
</comment>
<dbReference type="RefSeq" id="WP_107368675.1">
    <property type="nucleotide sequence ID" value="NZ_CP031266.1"/>
</dbReference>
<evidence type="ECO:0000259" key="20">
    <source>
        <dbReference type="Pfam" id="PF24621"/>
    </source>
</evidence>
<dbReference type="HAMAP" id="MF_00110">
    <property type="entry name" value="DHQ_synthase"/>
    <property type="match status" value="1"/>
</dbReference>
<feature type="binding site" evidence="18">
    <location>
        <position position="239"/>
    </location>
    <ligand>
        <name>Zn(2+)</name>
        <dbReference type="ChEBI" id="CHEBI:29105"/>
    </ligand>
</feature>
<dbReference type="CDD" id="cd08195">
    <property type="entry name" value="DHQS"/>
    <property type="match status" value="1"/>
</dbReference>
<dbReference type="GeneID" id="57691578"/>
<evidence type="ECO:0000256" key="4">
    <source>
        <dbReference type="ARBA" id="ARBA00004496"/>
    </source>
</evidence>
<comment type="subcellular location">
    <subcellularLocation>
        <location evidence="4 18">Cytoplasm</location>
    </subcellularLocation>
</comment>
<feature type="binding site" evidence="18">
    <location>
        <position position="253"/>
    </location>
    <ligand>
        <name>Zn(2+)</name>
        <dbReference type="ChEBI" id="CHEBI:29105"/>
    </ligand>
</feature>
<evidence type="ECO:0000256" key="15">
    <source>
        <dbReference type="ARBA" id="ARBA00023141"/>
    </source>
</evidence>
<dbReference type="InterPro" id="IPR030963">
    <property type="entry name" value="DHQ_synth_fam"/>
</dbReference>
<dbReference type="Proteomes" id="UP000646308">
    <property type="component" value="Unassembled WGS sequence"/>
</dbReference>
<dbReference type="GO" id="GO:0009423">
    <property type="term" value="P:chorismate biosynthetic process"/>
    <property type="evidence" value="ECO:0007669"/>
    <property type="project" value="UniProtKB-UniRule"/>
</dbReference>
<dbReference type="GO" id="GO:0000166">
    <property type="term" value="F:nucleotide binding"/>
    <property type="evidence" value="ECO:0007669"/>
    <property type="project" value="UniProtKB-KW"/>
</dbReference>
<dbReference type="GO" id="GO:0046872">
    <property type="term" value="F:metal ion binding"/>
    <property type="evidence" value="ECO:0007669"/>
    <property type="project" value="UniProtKB-KW"/>
</dbReference>
<evidence type="ECO:0000256" key="7">
    <source>
        <dbReference type="ARBA" id="ARBA00013031"/>
    </source>
</evidence>
<feature type="binding site" evidence="18">
    <location>
        <begin position="63"/>
        <end position="68"/>
    </location>
    <ligand>
        <name>NAD(+)</name>
        <dbReference type="ChEBI" id="CHEBI:57540"/>
    </ligand>
</feature>
<evidence type="ECO:0000256" key="3">
    <source>
        <dbReference type="ARBA" id="ARBA00001947"/>
    </source>
</evidence>
<keyword evidence="13 18" id="KW-0862">Zinc</keyword>
<comment type="caution">
    <text evidence="18">Lacks conserved residue(s) required for the propagation of feature annotation.</text>
</comment>
<comment type="catalytic activity">
    <reaction evidence="1 18">
        <text>7-phospho-2-dehydro-3-deoxy-D-arabino-heptonate = 3-dehydroquinate + phosphate</text>
        <dbReference type="Rhea" id="RHEA:21968"/>
        <dbReference type="ChEBI" id="CHEBI:32364"/>
        <dbReference type="ChEBI" id="CHEBI:43474"/>
        <dbReference type="ChEBI" id="CHEBI:58394"/>
        <dbReference type="EC" id="4.2.3.4"/>
    </reaction>
</comment>
<feature type="binding site" evidence="18">
    <location>
        <begin position="121"/>
        <end position="122"/>
    </location>
    <ligand>
        <name>NAD(+)</name>
        <dbReference type="ChEBI" id="CHEBI:57540"/>
    </ligand>
</feature>
<sequence length="354" mass="40614">MKFFTRYESNNYPIIIEKNAIDKLDDYIADYQHVFILIDQNVAQLWPSIKKRFQSYIMIEIPSGEQVKYIQYYDQYMNQLLEHHPTRQSCVVAIGGGATGDFAGFIAATLLRGVDFIQVPTTLLAHDSSVGGKVGINASYGKNLIGAFHRPKAVIYDLNFLTSLPTAEIQSGYAEIYKHALLSNHEAVDTLEQHYATLQSLKHLDHIEQHIFQGIETKLDIVIEDENEKGNRKFLNLGHTFGHAIEYAHHMPHGHAVMIGILYQFYVANIILQTQFATDHFYHYLKQLEYPLSLLDTFDFESLYTLMLSDKKNTATGVQMVLLQRIGQATVEHIPKHILKEAFDQMLQYHQEVH</sequence>
<keyword evidence="15 18" id="KW-0057">Aromatic amino acid biosynthesis</keyword>
<feature type="domain" description="3-dehydroquinate synthase C-terminal" evidence="20">
    <location>
        <begin position="172"/>
        <end position="313"/>
    </location>
</feature>
<dbReference type="SUPFAM" id="SSF56796">
    <property type="entry name" value="Dehydroquinate synthase-like"/>
    <property type="match status" value="1"/>
</dbReference>
<evidence type="ECO:0000256" key="2">
    <source>
        <dbReference type="ARBA" id="ARBA00001911"/>
    </source>
</evidence>
<keyword evidence="11 18" id="KW-0479">Metal-binding</keyword>
<feature type="binding site" evidence="18">
    <location>
        <position position="133"/>
    </location>
    <ligand>
        <name>NAD(+)</name>
        <dbReference type="ChEBI" id="CHEBI:57540"/>
    </ligand>
</feature>
<evidence type="ECO:0000256" key="1">
    <source>
        <dbReference type="ARBA" id="ARBA00001393"/>
    </source>
</evidence>
<evidence type="ECO:0000313" key="21">
    <source>
        <dbReference type="EMBL" id="NJI01917.1"/>
    </source>
</evidence>
<evidence type="ECO:0000313" key="22">
    <source>
        <dbReference type="Proteomes" id="UP000646308"/>
    </source>
</evidence>
<comment type="similarity">
    <text evidence="6 18">Belongs to the sugar phosphate cyclases superfamily. Dehydroquinate synthase family.</text>
</comment>
<dbReference type="Pfam" id="PF24621">
    <property type="entry name" value="DHQS_C"/>
    <property type="match status" value="1"/>
</dbReference>
<organism evidence="21 22">
    <name type="scientific">Staphylococcus agnetis</name>
    <dbReference type="NCBI Taxonomy" id="985762"/>
    <lineage>
        <taxon>Bacteria</taxon>
        <taxon>Bacillati</taxon>
        <taxon>Bacillota</taxon>
        <taxon>Bacilli</taxon>
        <taxon>Bacillales</taxon>
        <taxon>Staphylococcaceae</taxon>
        <taxon>Staphylococcus</taxon>
    </lineage>
</organism>
<dbReference type="GO" id="GO:0009073">
    <property type="term" value="P:aromatic amino acid family biosynthetic process"/>
    <property type="evidence" value="ECO:0007669"/>
    <property type="project" value="UniProtKB-KW"/>
</dbReference>
<evidence type="ECO:0000256" key="13">
    <source>
        <dbReference type="ARBA" id="ARBA00022833"/>
    </source>
</evidence>
<comment type="caution">
    <text evidence="21">The sequence shown here is derived from an EMBL/GenBank/DDBJ whole genome shotgun (WGS) entry which is preliminary data.</text>
</comment>
<comment type="cofactor">
    <cofactor evidence="2 18">
        <name>NAD(+)</name>
        <dbReference type="ChEBI" id="CHEBI:57540"/>
    </cofactor>
</comment>
<keyword evidence="10 18" id="KW-0028">Amino-acid biosynthesis</keyword>
<dbReference type="GO" id="GO:0008652">
    <property type="term" value="P:amino acid biosynthetic process"/>
    <property type="evidence" value="ECO:0007669"/>
    <property type="project" value="UniProtKB-KW"/>
</dbReference>
<evidence type="ECO:0000256" key="10">
    <source>
        <dbReference type="ARBA" id="ARBA00022605"/>
    </source>
</evidence>
<evidence type="ECO:0000256" key="16">
    <source>
        <dbReference type="ARBA" id="ARBA00023239"/>
    </source>
</evidence>
<dbReference type="NCBIfam" id="TIGR01357">
    <property type="entry name" value="aroB"/>
    <property type="match status" value="1"/>
</dbReference>
<feature type="binding site" evidence="18">
    <location>
        <begin position="97"/>
        <end position="101"/>
    </location>
    <ligand>
        <name>NAD(+)</name>
        <dbReference type="ChEBI" id="CHEBI:57540"/>
    </ligand>
</feature>
<dbReference type="EC" id="4.2.3.4" evidence="7 18"/>
<dbReference type="AlphaFoldDB" id="A0A2T4MIY1"/>
<dbReference type="InterPro" id="IPR050071">
    <property type="entry name" value="Dehydroquinate_synthase"/>
</dbReference>
<evidence type="ECO:0000259" key="19">
    <source>
        <dbReference type="Pfam" id="PF01761"/>
    </source>
</evidence>
<name>A0A2T4MIY1_9STAP</name>
<evidence type="ECO:0000256" key="12">
    <source>
        <dbReference type="ARBA" id="ARBA00022741"/>
    </source>
</evidence>
<evidence type="ECO:0000256" key="9">
    <source>
        <dbReference type="ARBA" id="ARBA00022490"/>
    </source>
</evidence>
<comment type="function">
    <text evidence="18">Catalyzes the conversion of 3-deoxy-D-arabino-heptulosonate 7-phosphate (DAHP) to dehydroquinate (DHQ).</text>
</comment>
<keyword evidence="17 18" id="KW-0170">Cobalt</keyword>
<dbReference type="InterPro" id="IPR016037">
    <property type="entry name" value="DHQ_synth_AroB"/>
</dbReference>
<keyword evidence="14 18" id="KW-0520">NAD</keyword>
<keyword evidence="12 18" id="KW-0547">Nucleotide-binding</keyword>
<feature type="domain" description="3-dehydroquinate synthase N-terminal" evidence="19">
    <location>
        <begin position="59"/>
        <end position="170"/>
    </location>
</feature>
<comment type="cofactor">
    <cofactor evidence="18">
        <name>Co(2+)</name>
        <dbReference type="ChEBI" id="CHEBI:48828"/>
    </cofactor>
    <cofactor evidence="18">
        <name>Zn(2+)</name>
        <dbReference type="ChEBI" id="CHEBI:29105"/>
    </cofactor>
    <text evidence="18">Binds 1 divalent metal cation per subunit. Can use either Co(2+) or Zn(2+).</text>
</comment>
<protein>
    <recommendedName>
        <fullName evidence="8 18">3-dehydroquinate synthase</fullName>
        <shortName evidence="18">DHQS</shortName>
        <ecNumber evidence="7 18">4.2.3.4</ecNumber>
    </recommendedName>
</protein>
<dbReference type="GO" id="GO:0003856">
    <property type="term" value="F:3-dehydroquinate synthase activity"/>
    <property type="evidence" value="ECO:0007669"/>
    <property type="project" value="UniProtKB-UniRule"/>
</dbReference>
<dbReference type="InterPro" id="IPR056179">
    <property type="entry name" value="DHQS_C"/>
</dbReference>
<evidence type="ECO:0000256" key="11">
    <source>
        <dbReference type="ARBA" id="ARBA00022723"/>
    </source>
</evidence>
<feature type="binding site" evidence="18">
    <location>
        <position position="142"/>
    </location>
    <ligand>
        <name>NAD(+)</name>
        <dbReference type="ChEBI" id="CHEBI:57540"/>
    </ligand>
</feature>
<dbReference type="PIRSF" id="PIRSF001455">
    <property type="entry name" value="DHQ_synth"/>
    <property type="match status" value="1"/>
</dbReference>
<dbReference type="PANTHER" id="PTHR43622">
    <property type="entry name" value="3-DEHYDROQUINATE SYNTHASE"/>
    <property type="match status" value="1"/>
</dbReference>
<evidence type="ECO:0000256" key="5">
    <source>
        <dbReference type="ARBA" id="ARBA00004661"/>
    </source>
</evidence>
<keyword evidence="16 18" id="KW-0456">Lyase</keyword>
<accession>A0A2T4MIY1</accession>
<evidence type="ECO:0000256" key="17">
    <source>
        <dbReference type="ARBA" id="ARBA00023285"/>
    </source>
</evidence>
<dbReference type="GO" id="GO:0005737">
    <property type="term" value="C:cytoplasm"/>
    <property type="evidence" value="ECO:0007669"/>
    <property type="project" value="UniProtKB-SubCell"/>
</dbReference>
<feature type="binding site" evidence="18">
    <location>
        <position position="175"/>
    </location>
    <ligand>
        <name>Zn(2+)</name>
        <dbReference type="ChEBI" id="CHEBI:29105"/>
    </ligand>
</feature>
<evidence type="ECO:0000256" key="14">
    <source>
        <dbReference type="ARBA" id="ARBA00023027"/>
    </source>
</evidence>
<evidence type="ECO:0000256" key="8">
    <source>
        <dbReference type="ARBA" id="ARBA00017684"/>
    </source>
</evidence>